<organism evidence="1 2">
    <name type="scientific">Candidatus Avitreponema avistercoris</name>
    <dbReference type="NCBI Taxonomy" id="2840705"/>
    <lineage>
        <taxon>Bacteria</taxon>
        <taxon>Pseudomonadati</taxon>
        <taxon>Spirochaetota</taxon>
        <taxon>Spirochaetia</taxon>
        <taxon>Spirochaetales</taxon>
        <taxon>Candidatus Avitreponema</taxon>
    </lineage>
</organism>
<name>A0A9D9HHR4_9SPIR</name>
<comment type="caution">
    <text evidence="1">The sequence shown here is derived from an EMBL/GenBank/DDBJ whole genome shotgun (WGS) entry which is preliminary data.</text>
</comment>
<protein>
    <submittedName>
        <fullName evidence="1">Uncharacterized protein</fullName>
    </submittedName>
</protein>
<proteinExistence type="predicted"/>
<gene>
    <name evidence="1" type="ORF">IAA96_08500</name>
</gene>
<evidence type="ECO:0000313" key="1">
    <source>
        <dbReference type="EMBL" id="MBO8451128.1"/>
    </source>
</evidence>
<evidence type="ECO:0000313" key="2">
    <source>
        <dbReference type="Proteomes" id="UP000823616"/>
    </source>
</evidence>
<reference evidence="1" key="2">
    <citation type="journal article" date="2021" name="PeerJ">
        <title>Extensive microbial diversity within the chicken gut microbiome revealed by metagenomics and culture.</title>
        <authorList>
            <person name="Gilroy R."/>
            <person name="Ravi A."/>
            <person name="Getino M."/>
            <person name="Pursley I."/>
            <person name="Horton D.L."/>
            <person name="Alikhan N.F."/>
            <person name="Baker D."/>
            <person name="Gharbi K."/>
            <person name="Hall N."/>
            <person name="Watson M."/>
            <person name="Adriaenssens E.M."/>
            <person name="Foster-Nyarko E."/>
            <person name="Jarju S."/>
            <person name="Secka A."/>
            <person name="Antonio M."/>
            <person name="Oren A."/>
            <person name="Chaudhuri R.R."/>
            <person name="La Ragione R."/>
            <person name="Hildebrand F."/>
            <person name="Pallen M.J."/>
        </authorList>
    </citation>
    <scope>NUCLEOTIDE SEQUENCE</scope>
    <source>
        <strain evidence="1">B3-4054</strain>
    </source>
</reference>
<dbReference type="Proteomes" id="UP000823616">
    <property type="component" value="Unassembled WGS sequence"/>
</dbReference>
<reference evidence="1" key="1">
    <citation type="submission" date="2020-10" db="EMBL/GenBank/DDBJ databases">
        <authorList>
            <person name="Gilroy R."/>
        </authorList>
    </citation>
    <scope>NUCLEOTIDE SEQUENCE</scope>
    <source>
        <strain evidence="1">B3-4054</strain>
    </source>
</reference>
<dbReference type="AlphaFoldDB" id="A0A9D9HHR4"/>
<sequence>MSTGFLCRVRPHRFVYLTIPGDWAILNPYTEAFMILEECKIPIAELRASVDEIWGRL</sequence>
<accession>A0A9D9HHR4</accession>
<dbReference type="EMBL" id="JADIMS010000157">
    <property type="protein sequence ID" value="MBO8451128.1"/>
    <property type="molecule type" value="Genomic_DNA"/>
</dbReference>